<sequence length="404" mass="47196">MAGIELPYNQLLNWAIARGKVRILIYFICYKIPFTDVKRSCLECFGNNEEFPESVKPLCTTTHDESVDLYELVQKVVDMLKQTDKGKQLNLFGQYTFVPLYNLNKLLNNIHRYNLHIVYYCQRLHHNVTYEAPFLRNSIERVGKELADCKSQIADSVRKYNSMYSELKQKLKYYHIELDDFPCKIEYKDSLFSRVEECIISDAVEHITKSWNESFLLIKKLYPDVTMIFNTYVDMHGIQNLYNNNSFRYFCHASQKALHNGVVINNEKPELIELKETNTATDMANDNRDANVEGFTESKEKSEHCINIMMDNEIAIPKENYDLIFNSFLSKPLYRQLLLADLREIMTFVEVRISQSDEESESLICMFMELDPKYQKVLTTPKSKVFKIIVIVYSSAVYGGQEGS</sequence>
<dbReference type="EMBL" id="JALLKP010000003">
    <property type="protein sequence ID" value="KAK2195760.1"/>
    <property type="molecule type" value="Genomic_DNA"/>
</dbReference>
<reference evidence="1" key="1">
    <citation type="journal article" date="2023" name="Nat. Microbiol.">
        <title>Babesia duncani multi-omics identifies virulence factors and drug targets.</title>
        <authorList>
            <person name="Singh P."/>
            <person name="Lonardi S."/>
            <person name="Liang Q."/>
            <person name="Vydyam P."/>
            <person name="Khabirova E."/>
            <person name="Fang T."/>
            <person name="Gihaz S."/>
            <person name="Thekkiniath J."/>
            <person name="Munshi M."/>
            <person name="Abel S."/>
            <person name="Ciampossin L."/>
            <person name="Batugedara G."/>
            <person name="Gupta M."/>
            <person name="Lu X.M."/>
            <person name="Lenz T."/>
            <person name="Chakravarty S."/>
            <person name="Cornillot E."/>
            <person name="Hu Y."/>
            <person name="Ma W."/>
            <person name="Gonzalez L.M."/>
            <person name="Sanchez S."/>
            <person name="Estrada K."/>
            <person name="Sanchez-Flores A."/>
            <person name="Montero E."/>
            <person name="Harb O.S."/>
            <person name="Le Roch K.G."/>
            <person name="Mamoun C.B."/>
        </authorList>
    </citation>
    <scope>NUCLEOTIDE SEQUENCE</scope>
    <source>
        <strain evidence="1">WA1</strain>
    </source>
</reference>
<dbReference type="KEGG" id="bdw:94336652"/>
<protein>
    <submittedName>
        <fullName evidence="1">CDK5 regulatory subunit-associated protein 3</fullName>
    </submittedName>
</protein>
<accession>A0AAD9UND8</accession>
<dbReference type="InterPro" id="IPR008491">
    <property type="entry name" value="CDK5RAP3"/>
</dbReference>
<dbReference type="RefSeq" id="XP_067802603.1">
    <property type="nucleotide sequence ID" value="XM_067947381.1"/>
</dbReference>
<dbReference type="GeneID" id="94336652"/>
<dbReference type="Pfam" id="PF05600">
    <property type="entry name" value="CDK5RAP3"/>
    <property type="match status" value="1"/>
</dbReference>
<gene>
    <name evidence="1" type="ORF">BdWA1_002354</name>
</gene>
<organism evidence="1 2">
    <name type="scientific">Babesia duncani</name>
    <dbReference type="NCBI Taxonomy" id="323732"/>
    <lineage>
        <taxon>Eukaryota</taxon>
        <taxon>Sar</taxon>
        <taxon>Alveolata</taxon>
        <taxon>Apicomplexa</taxon>
        <taxon>Aconoidasida</taxon>
        <taxon>Piroplasmida</taxon>
        <taxon>Babesiidae</taxon>
        <taxon>Babesia</taxon>
    </lineage>
</organism>
<dbReference type="Proteomes" id="UP001214638">
    <property type="component" value="Unassembled WGS sequence"/>
</dbReference>
<evidence type="ECO:0000313" key="2">
    <source>
        <dbReference type="Proteomes" id="UP001214638"/>
    </source>
</evidence>
<proteinExistence type="predicted"/>
<dbReference type="AlphaFoldDB" id="A0AAD9UND8"/>
<keyword evidence="2" id="KW-1185">Reference proteome</keyword>
<evidence type="ECO:0000313" key="1">
    <source>
        <dbReference type="EMBL" id="KAK2195760.1"/>
    </source>
</evidence>
<name>A0AAD9UND8_9APIC</name>
<comment type="caution">
    <text evidence="1">The sequence shown here is derived from an EMBL/GenBank/DDBJ whole genome shotgun (WGS) entry which is preliminary data.</text>
</comment>